<evidence type="ECO:0000313" key="3">
    <source>
        <dbReference type="Proteomes" id="UP000703269"/>
    </source>
</evidence>
<accession>A0A9P3GQA0</accession>
<dbReference type="AlphaFoldDB" id="A0A9P3GQA0"/>
<proteinExistence type="predicted"/>
<feature type="compositionally biased region" description="Low complexity" evidence="1">
    <location>
        <begin position="165"/>
        <end position="196"/>
    </location>
</feature>
<evidence type="ECO:0000256" key="1">
    <source>
        <dbReference type="SAM" id="MobiDB-lite"/>
    </source>
</evidence>
<reference evidence="2 3" key="1">
    <citation type="submission" date="2021-08" db="EMBL/GenBank/DDBJ databases">
        <title>Draft Genome Sequence of Phanerochaete sordida strain YK-624.</title>
        <authorList>
            <person name="Mori T."/>
            <person name="Dohra H."/>
            <person name="Suzuki T."/>
            <person name="Kawagishi H."/>
            <person name="Hirai H."/>
        </authorList>
    </citation>
    <scope>NUCLEOTIDE SEQUENCE [LARGE SCALE GENOMIC DNA]</scope>
    <source>
        <strain evidence="2 3">YK-624</strain>
    </source>
</reference>
<comment type="caution">
    <text evidence="2">The sequence shown here is derived from an EMBL/GenBank/DDBJ whole genome shotgun (WGS) entry which is preliminary data.</text>
</comment>
<organism evidence="2 3">
    <name type="scientific">Phanerochaete sordida</name>
    <dbReference type="NCBI Taxonomy" id="48140"/>
    <lineage>
        <taxon>Eukaryota</taxon>
        <taxon>Fungi</taxon>
        <taxon>Dikarya</taxon>
        <taxon>Basidiomycota</taxon>
        <taxon>Agaricomycotina</taxon>
        <taxon>Agaricomycetes</taxon>
        <taxon>Polyporales</taxon>
        <taxon>Phanerochaetaceae</taxon>
        <taxon>Phanerochaete</taxon>
    </lineage>
</organism>
<protein>
    <submittedName>
        <fullName evidence="2">Uncharacterized protein</fullName>
    </submittedName>
</protein>
<keyword evidence="3" id="KW-1185">Reference proteome</keyword>
<evidence type="ECO:0000313" key="2">
    <source>
        <dbReference type="EMBL" id="GJE98896.1"/>
    </source>
</evidence>
<name>A0A9P3GQA0_9APHY</name>
<sequence>MLRLADDIAPSKQHLRFPSRLLIGLIQLARSLVLLAEPAIIPGQDVQPSRRATYLRCGFVTGSGVTLSWQSSTRERRRTYPVRAPSCRFTDFDTRWGPHLRQHPSRRGWTSRGVVSLASAVNARSPALNTARSRIYGRNISPAPLSWPSPSRLLHSRLRQTSSGATLRTPARSTPRATSATRSSSTTSPASMGSSTLRVPQSGATARTLQLSLSF</sequence>
<dbReference type="Proteomes" id="UP000703269">
    <property type="component" value="Unassembled WGS sequence"/>
</dbReference>
<gene>
    <name evidence="2" type="ORF">PsYK624_151321</name>
</gene>
<dbReference type="EMBL" id="BPQB01000096">
    <property type="protein sequence ID" value="GJE98896.1"/>
    <property type="molecule type" value="Genomic_DNA"/>
</dbReference>
<feature type="region of interest" description="Disordered" evidence="1">
    <location>
        <begin position="160"/>
        <end position="203"/>
    </location>
</feature>